<evidence type="ECO:0000313" key="1">
    <source>
        <dbReference type="EMBL" id="OAA89436.1"/>
    </source>
</evidence>
<evidence type="ECO:0000313" key="2">
    <source>
        <dbReference type="Proteomes" id="UP000077020"/>
    </source>
</evidence>
<evidence type="ECO:0008006" key="3">
    <source>
        <dbReference type="Google" id="ProtNLM"/>
    </source>
</evidence>
<reference evidence="1 2" key="1">
    <citation type="journal article" date="2016" name="Biotechnol. Bioeng.">
        <title>Traits of selected Clostridium strains for syngas fermentation to ethanol.</title>
        <authorList>
            <person name="Martin M.E."/>
            <person name="Richter H."/>
            <person name="Saha S."/>
            <person name="Angenent L.T."/>
        </authorList>
    </citation>
    <scope>NUCLEOTIDE SEQUENCE [LARGE SCALE GENOMIC DNA]</scope>
    <source>
        <strain evidence="1 2">PETC</strain>
    </source>
</reference>
<comment type="caution">
    <text evidence="1">The sequence shown here is derived from an EMBL/GenBank/DDBJ whole genome shotgun (WGS) entry which is preliminary data.</text>
</comment>
<keyword evidence="2" id="KW-1185">Reference proteome</keyword>
<dbReference type="Proteomes" id="UP000077020">
    <property type="component" value="Unassembled WGS sequence"/>
</dbReference>
<gene>
    <name evidence="1" type="ORF">WX45_01268</name>
</gene>
<protein>
    <recommendedName>
        <fullName evidence="3">Helicase</fullName>
    </recommendedName>
</protein>
<dbReference type="EMBL" id="LITS01000001">
    <property type="protein sequence ID" value="OAA89436.1"/>
    <property type="molecule type" value="Genomic_DNA"/>
</dbReference>
<sequence length="31" mass="3633">MKFIPYEYQKYAINHIIDHEASGLFLDMGMG</sequence>
<proteinExistence type="predicted"/>
<organism evidence="1 2">
    <name type="scientific">Clostridium ljungdahlii (strain ATCC 55383 / DSM 13528 / PETC)</name>
    <dbReference type="NCBI Taxonomy" id="748727"/>
    <lineage>
        <taxon>Bacteria</taxon>
        <taxon>Bacillati</taxon>
        <taxon>Bacillota</taxon>
        <taxon>Clostridia</taxon>
        <taxon>Eubacteriales</taxon>
        <taxon>Clostridiaceae</taxon>
        <taxon>Clostridium</taxon>
    </lineage>
</organism>
<name>A0ABX2TZ00_CLOLD</name>
<accession>A0ABX2TZ00</accession>